<keyword evidence="1" id="KW-0812">Transmembrane</keyword>
<dbReference type="AlphaFoldDB" id="A0AAX3W7U5"/>
<keyword evidence="1" id="KW-0472">Membrane</keyword>
<gene>
    <name evidence="2" type="ORF">PYH69_07040</name>
</gene>
<organism evidence="2 3">
    <name type="scientific">Mammaliicoccus lentus</name>
    <name type="common">Staphylococcus lentus</name>
    <dbReference type="NCBI Taxonomy" id="42858"/>
    <lineage>
        <taxon>Bacteria</taxon>
        <taxon>Bacillati</taxon>
        <taxon>Bacillota</taxon>
        <taxon>Bacilli</taxon>
        <taxon>Bacillales</taxon>
        <taxon>Staphylococcaceae</taxon>
        <taxon>Mammaliicoccus</taxon>
    </lineage>
</organism>
<dbReference type="Proteomes" id="UP001223261">
    <property type="component" value="Chromosome"/>
</dbReference>
<proteinExistence type="predicted"/>
<sequence length="64" mass="7432">MKKSNFVLAETFYKFREKRKWLVNMILSIVLELIIVWIFTLTSSKLSIISDVKASSLFAATTFI</sequence>
<keyword evidence="1" id="KW-1133">Transmembrane helix</keyword>
<evidence type="ECO:0000313" key="2">
    <source>
        <dbReference type="EMBL" id="WHI61376.1"/>
    </source>
</evidence>
<dbReference type="RefSeq" id="WP_282862919.1">
    <property type="nucleotide sequence ID" value="NZ_CP118848.1"/>
</dbReference>
<evidence type="ECO:0000256" key="1">
    <source>
        <dbReference type="SAM" id="Phobius"/>
    </source>
</evidence>
<evidence type="ECO:0008006" key="4">
    <source>
        <dbReference type="Google" id="ProtNLM"/>
    </source>
</evidence>
<feature type="transmembrane region" description="Helical" evidence="1">
    <location>
        <begin position="21"/>
        <end position="40"/>
    </location>
</feature>
<accession>A0AAX3W7U5</accession>
<protein>
    <recommendedName>
        <fullName evidence="4">ABC transporter permease</fullName>
    </recommendedName>
</protein>
<reference evidence="2" key="1">
    <citation type="journal article" date="2023" name="Antibiotics">
        <title>Prevalence and Molecular Characterization of Methicillin-Resistant Staphylococci (MRS) and Mammaliicocci (MRM) in Dromedary Camels from Algeria: First Detection of SCCmec-mecC Hybrid in Methicillin-Resistant Mammaliicoccus lentus.</title>
        <authorList>
            <person name="Belhout C."/>
            <person name="Boyen F."/>
            <person name="Vereecke N."/>
            <person name="Theuns S."/>
            <person name="Taibi N."/>
            <person name="Stegger M."/>
            <person name="de la Fe-Rodriguez P.Y."/>
            <person name="Bouayad L."/>
            <person name="Elgroud R."/>
            <person name="Butaye P."/>
        </authorList>
    </citation>
    <scope>NUCLEOTIDE SEQUENCE</scope>
    <source>
        <strain evidence="2">7048</strain>
    </source>
</reference>
<name>A0AAX3W7U5_MAMLE</name>
<evidence type="ECO:0000313" key="3">
    <source>
        <dbReference type="Proteomes" id="UP001223261"/>
    </source>
</evidence>
<dbReference type="EMBL" id="CP118848">
    <property type="protein sequence ID" value="WHI61376.1"/>
    <property type="molecule type" value="Genomic_DNA"/>
</dbReference>